<organism evidence="1">
    <name type="scientific">Rhizophora mucronata</name>
    <name type="common">Asiatic mangrove</name>
    <dbReference type="NCBI Taxonomy" id="61149"/>
    <lineage>
        <taxon>Eukaryota</taxon>
        <taxon>Viridiplantae</taxon>
        <taxon>Streptophyta</taxon>
        <taxon>Embryophyta</taxon>
        <taxon>Tracheophyta</taxon>
        <taxon>Spermatophyta</taxon>
        <taxon>Magnoliopsida</taxon>
        <taxon>eudicotyledons</taxon>
        <taxon>Gunneridae</taxon>
        <taxon>Pentapetalae</taxon>
        <taxon>rosids</taxon>
        <taxon>fabids</taxon>
        <taxon>Malpighiales</taxon>
        <taxon>Rhizophoraceae</taxon>
        <taxon>Rhizophora</taxon>
    </lineage>
</organism>
<reference evidence="1" key="1">
    <citation type="submission" date="2018-02" db="EMBL/GenBank/DDBJ databases">
        <title>Rhizophora mucronata_Transcriptome.</title>
        <authorList>
            <person name="Meera S.P."/>
            <person name="Sreeshan A."/>
            <person name="Augustine A."/>
        </authorList>
    </citation>
    <scope>NUCLEOTIDE SEQUENCE</scope>
    <source>
        <tissue evidence="1">Leaf</tissue>
    </source>
</reference>
<name>A0A2P2PUI1_RHIMU</name>
<dbReference type="AlphaFoldDB" id="A0A2P2PUI1"/>
<proteinExistence type="predicted"/>
<dbReference type="EMBL" id="GGEC01077928">
    <property type="protein sequence ID" value="MBX58412.1"/>
    <property type="molecule type" value="Transcribed_RNA"/>
</dbReference>
<evidence type="ECO:0000313" key="1">
    <source>
        <dbReference type="EMBL" id="MBX58412.1"/>
    </source>
</evidence>
<protein>
    <submittedName>
        <fullName evidence="1">Uncharacterized protein</fullName>
    </submittedName>
</protein>
<accession>A0A2P2PUI1</accession>
<sequence length="26" mass="3287">MLCTFFIYIYILFPRTLYYIHSCFDC</sequence>